<dbReference type="PIRSF" id="PIRSF006488">
    <property type="entry name" value="Exonuc_VII_S"/>
    <property type="match status" value="1"/>
</dbReference>
<accession>A0A382EFR6</accession>
<dbReference type="Gene3D" id="1.10.287.1040">
    <property type="entry name" value="Exonuclease VII, small subunit"/>
    <property type="match status" value="1"/>
</dbReference>
<dbReference type="Pfam" id="PF02609">
    <property type="entry name" value="Exonuc_VII_S"/>
    <property type="match status" value="1"/>
</dbReference>
<keyword evidence="2" id="KW-0540">Nuclease</keyword>
<dbReference type="PANTHER" id="PTHR34137">
    <property type="entry name" value="EXODEOXYRIBONUCLEASE 7 SMALL SUBUNIT"/>
    <property type="match status" value="1"/>
</dbReference>
<dbReference type="AlphaFoldDB" id="A0A382EFR6"/>
<dbReference type="PANTHER" id="PTHR34137:SF1">
    <property type="entry name" value="EXODEOXYRIBONUCLEASE 7 SMALL SUBUNIT"/>
    <property type="match status" value="1"/>
</dbReference>
<organism evidence="4">
    <name type="scientific">marine metagenome</name>
    <dbReference type="NCBI Taxonomy" id="408172"/>
    <lineage>
        <taxon>unclassified sequences</taxon>
        <taxon>metagenomes</taxon>
        <taxon>ecological metagenomes</taxon>
    </lineage>
</organism>
<dbReference type="NCBIfam" id="NF002140">
    <property type="entry name" value="PRK00977.1-4"/>
    <property type="match status" value="1"/>
</dbReference>
<dbReference type="GO" id="GO:0005829">
    <property type="term" value="C:cytosol"/>
    <property type="evidence" value="ECO:0007669"/>
    <property type="project" value="TreeGrafter"/>
</dbReference>
<evidence type="ECO:0000313" key="4">
    <source>
        <dbReference type="EMBL" id="SVB49558.1"/>
    </source>
</evidence>
<proteinExistence type="inferred from homology"/>
<dbReference type="GO" id="GO:0006308">
    <property type="term" value="P:DNA catabolic process"/>
    <property type="evidence" value="ECO:0007669"/>
    <property type="project" value="InterPro"/>
</dbReference>
<dbReference type="GO" id="GO:0009318">
    <property type="term" value="C:exodeoxyribonuclease VII complex"/>
    <property type="evidence" value="ECO:0007669"/>
    <property type="project" value="InterPro"/>
</dbReference>
<reference evidence="4" key="1">
    <citation type="submission" date="2018-05" db="EMBL/GenBank/DDBJ databases">
        <authorList>
            <person name="Lanie J.A."/>
            <person name="Ng W.-L."/>
            <person name="Kazmierczak K.M."/>
            <person name="Andrzejewski T.M."/>
            <person name="Davidsen T.M."/>
            <person name="Wayne K.J."/>
            <person name="Tettelin H."/>
            <person name="Glass J.I."/>
            <person name="Rusch D."/>
            <person name="Podicherti R."/>
            <person name="Tsui H.-C.T."/>
            <person name="Winkler M.E."/>
        </authorList>
    </citation>
    <scope>NUCLEOTIDE SEQUENCE</scope>
</reference>
<protein>
    <submittedName>
        <fullName evidence="4">Uncharacterized protein</fullName>
    </submittedName>
</protein>
<evidence type="ECO:0000256" key="1">
    <source>
        <dbReference type="ARBA" id="ARBA00022490"/>
    </source>
</evidence>
<dbReference type="EMBL" id="UINC01044297">
    <property type="protein sequence ID" value="SVB49558.1"/>
    <property type="molecule type" value="Genomic_DNA"/>
</dbReference>
<evidence type="ECO:0000256" key="2">
    <source>
        <dbReference type="ARBA" id="ARBA00022722"/>
    </source>
</evidence>
<name>A0A382EFR6_9ZZZZ</name>
<gene>
    <name evidence="4" type="ORF">METZ01_LOCUS202412</name>
</gene>
<dbReference type="InterPro" id="IPR037004">
    <property type="entry name" value="Exonuc_VII_ssu_sf"/>
</dbReference>
<sequence>MSSKFDFNKGLSELEEIIGKMESGDLSLEESLKYFEKGIKLHRQCHSALSSAEQRISVLSEEDNYTEKKSLDDI</sequence>
<dbReference type="InterPro" id="IPR003761">
    <property type="entry name" value="Exonuc_VII_S"/>
</dbReference>
<evidence type="ECO:0000256" key="3">
    <source>
        <dbReference type="ARBA" id="ARBA00022801"/>
    </source>
</evidence>
<dbReference type="NCBIfam" id="TIGR01280">
    <property type="entry name" value="xseB"/>
    <property type="match status" value="1"/>
</dbReference>
<dbReference type="HAMAP" id="MF_00337">
    <property type="entry name" value="Exonuc_7_S"/>
    <property type="match status" value="1"/>
</dbReference>
<keyword evidence="1" id="KW-0963">Cytoplasm</keyword>
<dbReference type="SUPFAM" id="SSF116842">
    <property type="entry name" value="XseB-like"/>
    <property type="match status" value="1"/>
</dbReference>
<dbReference type="GO" id="GO:0008855">
    <property type="term" value="F:exodeoxyribonuclease VII activity"/>
    <property type="evidence" value="ECO:0007669"/>
    <property type="project" value="InterPro"/>
</dbReference>
<keyword evidence="3" id="KW-0378">Hydrolase</keyword>